<dbReference type="PANTHER" id="PTHR33420">
    <property type="entry name" value="FIMBRIAL SUBUNIT ELFA-RELATED"/>
    <property type="match status" value="1"/>
</dbReference>
<evidence type="ECO:0000313" key="3">
    <source>
        <dbReference type="EMBL" id="OMQ20805.1"/>
    </source>
</evidence>
<dbReference type="InterPro" id="IPR008966">
    <property type="entry name" value="Adhesion_dom_sf"/>
</dbReference>
<dbReference type="GO" id="GO:0009289">
    <property type="term" value="C:pilus"/>
    <property type="evidence" value="ECO:0007669"/>
    <property type="project" value="InterPro"/>
</dbReference>
<reference evidence="3 4" key="1">
    <citation type="submission" date="2016-11" db="EMBL/GenBank/DDBJ databases">
        <title>Rahnella oryzae sp. nov., isolated from rice root.</title>
        <authorList>
            <person name="Zhang X.-X."/>
            <person name="Zhang J."/>
        </authorList>
    </citation>
    <scope>NUCLEOTIDE SEQUENCE [LARGE SCALE GENOMIC DNA]</scope>
    <source>
        <strain evidence="3 4">J11-6</strain>
    </source>
</reference>
<dbReference type="AlphaFoldDB" id="A0A1S8CG67"/>
<name>A0A1S8CG67_9GAMM</name>
<feature type="signal peptide" evidence="1">
    <location>
        <begin position="1"/>
        <end position="22"/>
    </location>
</feature>
<gene>
    <name evidence="3" type="ORF">BMI79_16930</name>
</gene>
<organism evidence="3 4">
    <name type="scientific">Serratia oryzae</name>
    <dbReference type="NCBI Taxonomy" id="2034155"/>
    <lineage>
        <taxon>Bacteria</taxon>
        <taxon>Pseudomonadati</taxon>
        <taxon>Pseudomonadota</taxon>
        <taxon>Gammaproteobacteria</taxon>
        <taxon>Enterobacterales</taxon>
        <taxon>Yersiniaceae</taxon>
        <taxon>Serratia</taxon>
    </lineage>
</organism>
<dbReference type="Pfam" id="PF00419">
    <property type="entry name" value="Fimbrial"/>
    <property type="match status" value="1"/>
</dbReference>
<dbReference type="EMBL" id="MOXD01000010">
    <property type="protein sequence ID" value="OMQ20805.1"/>
    <property type="molecule type" value="Genomic_DNA"/>
</dbReference>
<evidence type="ECO:0000259" key="2">
    <source>
        <dbReference type="Pfam" id="PF00419"/>
    </source>
</evidence>
<dbReference type="PANTHER" id="PTHR33420:SF9">
    <property type="entry name" value="MINOR FIMBRIAL SUBUNIT"/>
    <property type="match status" value="1"/>
</dbReference>
<accession>A0A1S8CG67</accession>
<dbReference type="Proteomes" id="UP000216021">
    <property type="component" value="Unassembled WGS sequence"/>
</dbReference>
<proteinExistence type="predicted"/>
<feature type="chain" id="PRO_5012097052" description="Fimbrial-type adhesion domain-containing protein" evidence="1">
    <location>
        <begin position="23"/>
        <end position="174"/>
    </location>
</feature>
<evidence type="ECO:0000256" key="1">
    <source>
        <dbReference type="SAM" id="SignalP"/>
    </source>
</evidence>
<sequence>MNGRMRYWLAITLLVLSGSGYAEDVHFSGTLIADACVIAPGDETVELDFRGIRDQDLYANTRTPSENFEIRLTDCDLTMGNVVKVKLSGPENTAVPGALKLDAGSMASGVAIGLETASGQPLLLNQGVASYPLTAGTNQLRLRAYIQGEPAALTARTIGIGPFNASATFTLDYE</sequence>
<dbReference type="SUPFAM" id="SSF49401">
    <property type="entry name" value="Bacterial adhesins"/>
    <property type="match status" value="1"/>
</dbReference>
<protein>
    <recommendedName>
        <fullName evidence="2">Fimbrial-type adhesion domain-containing protein</fullName>
    </recommendedName>
</protein>
<dbReference type="Gene3D" id="2.60.40.1090">
    <property type="entry name" value="Fimbrial-type adhesion domain"/>
    <property type="match status" value="1"/>
</dbReference>
<dbReference type="GO" id="GO:0043709">
    <property type="term" value="P:cell adhesion involved in single-species biofilm formation"/>
    <property type="evidence" value="ECO:0007669"/>
    <property type="project" value="TreeGrafter"/>
</dbReference>
<comment type="caution">
    <text evidence="3">The sequence shown here is derived from an EMBL/GenBank/DDBJ whole genome shotgun (WGS) entry which is preliminary data.</text>
</comment>
<dbReference type="OrthoDB" id="6462343at2"/>
<keyword evidence="4" id="KW-1185">Reference proteome</keyword>
<dbReference type="InterPro" id="IPR000259">
    <property type="entry name" value="Adhesion_dom_fimbrial"/>
</dbReference>
<dbReference type="RefSeq" id="WP_076943371.1">
    <property type="nucleotide sequence ID" value="NZ_MOXD01000010.1"/>
</dbReference>
<dbReference type="InterPro" id="IPR050263">
    <property type="entry name" value="Bact_Fimbrial_Adh_Pro"/>
</dbReference>
<dbReference type="InterPro" id="IPR036937">
    <property type="entry name" value="Adhesion_dom_fimbrial_sf"/>
</dbReference>
<feature type="domain" description="Fimbrial-type adhesion" evidence="2">
    <location>
        <begin position="25"/>
        <end position="174"/>
    </location>
</feature>
<keyword evidence="1" id="KW-0732">Signal</keyword>
<evidence type="ECO:0000313" key="4">
    <source>
        <dbReference type="Proteomes" id="UP000216021"/>
    </source>
</evidence>
<dbReference type="STRING" id="2034155.BMI79_16930"/>